<name>A0A444WN39_ARAHY</name>
<evidence type="ECO:0000313" key="2">
    <source>
        <dbReference type="Proteomes" id="UP000289738"/>
    </source>
</evidence>
<accession>A0A444WN39</accession>
<reference evidence="1 2" key="1">
    <citation type="submission" date="2019-01" db="EMBL/GenBank/DDBJ databases">
        <title>Sequencing of cultivated peanut Arachis hypogaea provides insights into genome evolution and oil improvement.</title>
        <authorList>
            <person name="Chen X."/>
        </authorList>
    </citation>
    <scope>NUCLEOTIDE SEQUENCE [LARGE SCALE GENOMIC DNA]</scope>
    <source>
        <strain evidence="2">cv. Fuhuasheng</strain>
        <tissue evidence="1">Leaves</tissue>
    </source>
</reference>
<gene>
    <name evidence="1" type="ORF">Ahy_Scaffold8g108401</name>
</gene>
<comment type="caution">
    <text evidence="1">The sequence shown here is derived from an EMBL/GenBank/DDBJ whole genome shotgun (WGS) entry which is preliminary data.</text>
</comment>
<dbReference type="AlphaFoldDB" id="A0A444WN39"/>
<sequence length="85" mass="9861">MITVQRSYSYIQERVCGIQQSGILLYRKARNTTDMPTAHLQITHKCLRMHVQELIVMLMMMLQALVHVLEQITSSLFAPHNPHKS</sequence>
<evidence type="ECO:0000313" key="1">
    <source>
        <dbReference type="EMBL" id="RYQ78925.1"/>
    </source>
</evidence>
<protein>
    <submittedName>
        <fullName evidence="1">Uncharacterized protein</fullName>
    </submittedName>
</protein>
<proteinExistence type="predicted"/>
<dbReference type="Proteomes" id="UP000289738">
    <property type="component" value="Unassembled WGS sequence"/>
</dbReference>
<dbReference type="EMBL" id="SDMP01000028">
    <property type="protein sequence ID" value="RYQ78925.1"/>
    <property type="molecule type" value="Genomic_DNA"/>
</dbReference>
<keyword evidence="2" id="KW-1185">Reference proteome</keyword>
<organism evidence="1 2">
    <name type="scientific">Arachis hypogaea</name>
    <name type="common">Peanut</name>
    <dbReference type="NCBI Taxonomy" id="3818"/>
    <lineage>
        <taxon>Eukaryota</taxon>
        <taxon>Viridiplantae</taxon>
        <taxon>Streptophyta</taxon>
        <taxon>Embryophyta</taxon>
        <taxon>Tracheophyta</taxon>
        <taxon>Spermatophyta</taxon>
        <taxon>Magnoliopsida</taxon>
        <taxon>eudicotyledons</taxon>
        <taxon>Gunneridae</taxon>
        <taxon>Pentapetalae</taxon>
        <taxon>rosids</taxon>
        <taxon>fabids</taxon>
        <taxon>Fabales</taxon>
        <taxon>Fabaceae</taxon>
        <taxon>Papilionoideae</taxon>
        <taxon>50 kb inversion clade</taxon>
        <taxon>dalbergioids sensu lato</taxon>
        <taxon>Dalbergieae</taxon>
        <taxon>Pterocarpus clade</taxon>
        <taxon>Arachis</taxon>
    </lineage>
</organism>